<comment type="caution">
    <text evidence="1">The sequence shown here is derived from an EMBL/GenBank/DDBJ whole genome shotgun (WGS) entry which is preliminary data.</text>
</comment>
<feature type="non-terminal residue" evidence="1">
    <location>
        <position position="1"/>
    </location>
</feature>
<dbReference type="Gene3D" id="2.60.40.3440">
    <property type="match status" value="2"/>
</dbReference>
<protein>
    <submittedName>
        <fullName evidence="1">Cadherin-like domain-containing protein</fullName>
    </submittedName>
</protein>
<dbReference type="AlphaFoldDB" id="A0AAE3MIP3"/>
<proteinExistence type="predicted"/>
<dbReference type="NCBIfam" id="NF012211">
    <property type="entry name" value="tand_rpt_95"/>
    <property type="match status" value="2"/>
</dbReference>
<dbReference type="EMBL" id="JAPDPI010000159">
    <property type="protein sequence ID" value="MCW3808171.1"/>
    <property type="molecule type" value="Genomic_DNA"/>
</dbReference>
<evidence type="ECO:0000313" key="1">
    <source>
        <dbReference type="EMBL" id="MCW3808171.1"/>
    </source>
</evidence>
<dbReference type="RefSeq" id="WP_301202731.1">
    <property type="nucleotide sequence ID" value="NZ_JAPDPI010000159.1"/>
</dbReference>
<feature type="non-terminal residue" evidence="1">
    <location>
        <position position="125"/>
    </location>
</feature>
<sequence>DGTYTYTPDKDFIGEDSFVYEVCDSEGACDQATVVITINAIADNNAPVATDDVASVDENSVLNGNSILSNDSDADGDELTINTTPVSEPSNGELVINADGTYTYTPDKDFIGEDSFVYEVCDSEG</sequence>
<accession>A0AAE3MIP3</accession>
<evidence type="ECO:0000313" key="2">
    <source>
        <dbReference type="Proteomes" id="UP001207408"/>
    </source>
</evidence>
<keyword evidence="2" id="KW-1185">Reference proteome</keyword>
<gene>
    <name evidence="1" type="ORF">OM074_21320</name>
</gene>
<name>A0AAE3MIP3_9BACT</name>
<organism evidence="1 2">
    <name type="scientific">Plebeiibacterium marinum</name>
    <dbReference type="NCBI Taxonomy" id="2992111"/>
    <lineage>
        <taxon>Bacteria</taxon>
        <taxon>Pseudomonadati</taxon>
        <taxon>Bacteroidota</taxon>
        <taxon>Bacteroidia</taxon>
        <taxon>Marinilabiliales</taxon>
        <taxon>Marinilabiliaceae</taxon>
        <taxon>Plebeiibacterium</taxon>
    </lineage>
</organism>
<dbReference type="Pfam" id="PF17963">
    <property type="entry name" value="Big_9"/>
    <property type="match status" value="2"/>
</dbReference>
<dbReference type="Proteomes" id="UP001207408">
    <property type="component" value="Unassembled WGS sequence"/>
</dbReference>
<reference evidence="1" key="1">
    <citation type="submission" date="2022-10" db="EMBL/GenBank/DDBJ databases">
        <authorList>
            <person name="Yu W.X."/>
        </authorList>
    </citation>
    <scope>NUCLEOTIDE SEQUENCE</scope>
    <source>
        <strain evidence="1">D04</strain>
    </source>
</reference>